<dbReference type="AlphaFoldDB" id="A0A1G6SMB4"/>
<accession>A0A1G6SMB4</accession>
<dbReference type="Proteomes" id="UP000198666">
    <property type="component" value="Unassembled WGS sequence"/>
</dbReference>
<reference evidence="2" key="1">
    <citation type="submission" date="2016-10" db="EMBL/GenBank/DDBJ databases">
        <authorList>
            <person name="Varghese N."/>
            <person name="Submissions S."/>
        </authorList>
    </citation>
    <scope>NUCLEOTIDE SEQUENCE [LARGE SCALE GENOMIC DNA]</scope>
    <source>
        <strain evidence="2">DSM 21620</strain>
    </source>
</reference>
<evidence type="ECO:0008006" key="3">
    <source>
        <dbReference type="Google" id="ProtNLM"/>
    </source>
</evidence>
<dbReference type="STRING" id="361279.SAMN05421663_107164"/>
<gene>
    <name evidence="1" type="ORF">SAMN05421663_107164</name>
</gene>
<protein>
    <recommendedName>
        <fullName evidence="3">KTSC domain-containing protein</fullName>
    </recommendedName>
</protein>
<evidence type="ECO:0000313" key="2">
    <source>
        <dbReference type="Proteomes" id="UP000198666"/>
    </source>
</evidence>
<proteinExistence type="predicted"/>
<evidence type="ECO:0000313" key="1">
    <source>
        <dbReference type="EMBL" id="SDD17784.1"/>
    </source>
</evidence>
<dbReference type="OrthoDB" id="2968926at2"/>
<dbReference type="EMBL" id="FMZB01000007">
    <property type="protein sequence ID" value="SDD17784.1"/>
    <property type="molecule type" value="Genomic_DNA"/>
</dbReference>
<sequence>MMKVTRMDTNLWGHESFEYVGYDKEAEIFSIFLPEGCCLSFTSVKEQVVFSFLLALDKESFILQKLIPFFPFEKSSGQLISQVP</sequence>
<keyword evidence="2" id="KW-1185">Reference proteome</keyword>
<dbReference type="RefSeq" id="WP_093727771.1">
    <property type="nucleotide sequence ID" value="NZ_FMZB01000007.1"/>
</dbReference>
<organism evidence="1 2">
    <name type="scientific">Terribacillus halophilus</name>
    <dbReference type="NCBI Taxonomy" id="361279"/>
    <lineage>
        <taxon>Bacteria</taxon>
        <taxon>Bacillati</taxon>
        <taxon>Bacillota</taxon>
        <taxon>Bacilli</taxon>
        <taxon>Bacillales</taxon>
        <taxon>Bacillaceae</taxon>
        <taxon>Terribacillus</taxon>
    </lineage>
</organism>
<name>A0A1G6SMB4_9BACI</name>